<dbReference type="GO" id="GO:0006412">
    <property type="term" value="P:translation"/>
    <property type="evidence" value="ECO:0007669"/>
    <property type="project" value="UniProtKB-UniRule"/>
</dbReference>
<keyword evidence="2 5" id="KW-0694">RNA-binding</keyword>
<dbReference type="PANTHER" id="PTHR33284">
    <property type="entry name" value="RIBOSOMAL PROTEIN L25/GLN-TRNA SYNTHETASE, ANTI-CODON-BINDING DOMAIN-CONTAINING PROTEIN"/>
    <property type="match status" value="1"/>
</dbReference>
<proteinExistence type="inferred from homology"/>
<dbReference type="GO" id="GO:0022625">
    <property type="term" value="C:cytosolic large ribosomal subunit"/>
    <property type="evidence" value="ECO:0007669"/>
    <property type="project" value="TreeGrafter"/>
</dbReference>
<dbReference type="Pfam" id="PF14693">
    <property type="entry name" value="Ribosomal_TL5_C"/>
    <property type="match status" value="1"/>
</dbReference>
<dbReference type="PANTHER" id="PTHR33284:SF1">
    <property type="entry name" value="RIBOSOMAL PROTEIN L25_GLN-TRNA SYNTHETASE, ANTI-CODON-BINDING DOMAIN-CONTAINING PROTEIN"/>
    <property type="match status" value="1"/>
</dbReference>
<evidence type="ECO:0000259" key="7">
    <source>
        <dbReference type="Pfam" id="PF01386"/>
    </source>
</evidence>
<evidence type="ECO:0000256" key="2">
    <source>
        <dbReference type="ARBA" id="ARBA00022884"/>
    </source>
</evidence>
<dbReference type="Pfam" id="PF01386">
    <property type="entry name" value="Ribosomal_L25p"/>
    <property type="match status" value="1"/>
</dbReference>
<comment type="similarity">
    <text evidence="5">Belongs to the bacterial ribosomal protein bL25 family. CTC subfamily.</text>
</comment>
<comment type="function">
    <text evidence="5">This is one of the proteins that binds to the 5S RNA in the ribosome where it forms part of the central protuberance.</text>
</comment>
<dbReference type="RefSeq" id="WP_180499755.1">
    <property type="nucleotide sequence ID" value="NZ_CAIJCS010000019.1"/>
</dbReference>
<organism evidence="9 10">
    <name type="scientific">Aedoeadaptatus nemausensis</name>
    <dbReference type="NCBI Taxonomy" id="2582829"/>
    <lineage>
        <taxon>Bacteria</taxon>
        <taxon>Bacillati</taxon>
        <taxon>Bacillota</taxon>
        <taxon>Tissierellia</taxon>
        <taxon>Tissierellales</taxon>
        <taxon>Peptoniphilaceae</taxon>
        <taxon>Aedoeadaptatus</taxon>
    </lineage>
</organism>
<evidence type="ECO:0000256" key="4">
    <source>
        <dbReference type="ARBA" id="ARBA00023274"/>
    </source>
</evidence>
<dbReference type="InterPro" id="IPR001021">
    <property type="entry name" value="Ribosomal_bL25_long"/>
</dbReference>
<evidence type="ECO:0000313" key="9">
    <source>
        <dbReference type="EMBL" id="CAC9931191.1"/>
    </source>
</evidence>
<dbReference type="GO" id="GO:0008097">
    <property type="term" value="F:5S rRNA binding"/>
    <property type="evidence" value="ECO:0007669"/>
    <property type="project" value="InterPro"/>
</dbReference>
<keyword evidence="3 5" id="KW-0689">Ribosomal protein</keyword>
<dbReference type="EMBL" id="CAIJCS010000019">
    <property type="protein sequence ID" value="CAC9931191.1"/>
    <property type="molecule type" value="Genomic_DNA"/>
</dbReference>
<dbReference type="NCBIfam" id="TIGR00731">
    <property type="entry name" value="bL25_bact_ctc"/>
    <property type="match status" value="1"/>
</dbReference>
<dbReference type="InterPro" id="IPR020056">
    <property type="entry name" value="Rbsml_bL25/Gln-tRNA_synth_N"/>
</dbReference>
<evidence type="ECO:0000259" key="8">
    <source>
        <dbReference type="Pfam" id="PF14693"/>
    </source>
</evidence>
<comment type="caution">
    <text evidence="9">The sequence shown here is derived from an EMBL/GenBank/DDBJ whole genome shotgun (WGS) entry which is preliminary data.</text>
</comment>
<dbReference type="SUPFAM" id="SSF50715">
    <property type="entry name" value="Ribosomal protein L25-like"/>
    <property type="match status" value="1"/>
</dbReference>
<dbReference type="InterPro" id="IPR037121">
    <property type="entry name" value="Ribosomal_bL25_C"/>
</dbReference>
<keyword evidence="1 5" id="KW-0699">rRNA-binding</keyword>
<feature type="domain" description="Large ribosomal subunit protein bL25 beta" evidence="8">
    <location>
        <begin position="100"/>
        <end position="185"/>
    </location>
</feature>
<dbReference type="InterPro" id="IPR020057">
    <property type="entry name" value="Ribosomal_bL25_b-dom"/>
</dbReference>
<evidence type="ECO:0000256" key="1">
    <source>
        <dbReference type="ARBA" id="ARBA00022730"/>
    </source>
</evidence>
<dbReference type="GO" id="GO:0003735">
    <property type="term" value="F:structural constituent of ribosome"/>
    <property type="evidence" value="ECO:0007669"/>
    <property type="project" value="InterPro"/>
</dbReference>
<dbReference type="HAMAP" id="MF_01334">
    <property type="entry name" value="Ribosomal_bL25_CTC"/>
    <property type="match status" value="1"/>
</dbReference>
<evidence type="ECO:0000313" key="10">
    <source>
        <dbReference type="Proteomes" id="UP000586454"/>
    </source>
</evidence>
<keyword evidence="4 5" id="KW-0687">Ribonucleoprotein</keyword>
<evidence type="ECO:0000256" key="6">
    <source>
        <dbReference type="SAM" id="MobiDB-lite"/>
    </source>
</evidence>
<protein>
    <recommendedName>
        <fullName evidence="5">Large ribosomal subunit protein bL25</fullName>
    </recommendedName>
    <alternativeName>
        <fullName evidence="5">General stress protein CTC</fullName>
    </alternativeName>
</protein>
<dbReference type="InterPro" id="IPR020930">
    <property type="entry name" value="Ribosomal_uL5_bac-type"/>
</dbReference>
<dbReference type="Proteomes" id="UP000586454">
    <property type="component" value="Unassembled WGS sequence"/>
</dbReference>
<comment type="subunit">
    <text evidence="5">Part of the 50S ribosomal subunit; part of the 5S rRNA/L5/L18/L25 subcomplex. Contacts the 5S rRNA. Binds to the 5S rRNA independently of L5 and L18.</text>
</comment>
<feature type="domain" description="Large ribosomal subunit protein bL25 L25" evidence="7">
    <location>
        <begin position="6"/>
        <end position="91"/>
    </location>
</feature>
<dbReference type="Gene3D" id="2.40.240.10">
    <property type="entry name" value="Ribosomal Protein L25, Chain P"/>
    <property type="match status" value="1"/>
</dbReference>
<feature type="compositionally biased region" description="Acidic residues" evidence="6">
    <location>
        <begin position="188"/>
        <end position="215"/>
    </location>
</feature>
<accession>A0A6V6Y3K2</accession>
<dbReference type="InterPro" id="IPR029751">
    <property type="entry name" value="Ribosomal_L25_dom"/>
</dbReference>
<sequence length="215" mass="23725">MKTIHLNVQKREEIGTSGAKKLRAQGLVPGVFYAQDEEPVAVVAKANELQKVVDQAGTSALVDMELDGKTTKILFKEIQEHPFKNQLVHFDAYGVNLKEKIKLFIPVVLENRDDIHVQPSVLLHLLEEVEVECLPTSLPSEAVVDVQNMEIGDTVTVADLDVSSIEGIEVLTDAEEAVAALQEPREEVIEEEDDEAEAADVPTVEETEDEGEDEE</sequence>
<evidence type="ECO:0000256" key="3">
    <source>
        <dbReference type="ARBA" id="ARBA00022980"/>
    </source>
</evidence>
<dbReference type="Gene3D" id="2.170.120.20">
    <property type="entry name" value="Ribosomal protein L25, beta domain"/>
    <property type="match status" value="1"/>
</dbReference>
<dbReference type="InterPro" id="IPR011035">
    <property type="entry name" value="Ribosomal_bL25/Gln-tRNA_synth"/>
</dbReference>
<reference evidence="9 10" key="1">
    <citation type="submission" date="2020-06" db="EMBL/GenBank/DDBJ databases">
        <authorList>
            <person name="Criscuolo A."/>
        </authorList>
    </citation>
    <scope>NUCLEOTIDE SEQUENCE [LARGE SCALE GENOMIC DNA]</scope>
    <source>
        <strain evidence="9">1804121828</strain>
    </source>
</reference>
<keyword evidence="10" id="KW-1185">Reference proteome</keyword>
<feature type="region of interest" description="Disordered" evidence="6">
    <location>
        <begin position="184"/>
        <end position="215"/>
    </location>
</feature>
<evidence type="ECO:0000256" key="5">
    <source>
        <dbReference type="HAMAP-Rule" id="MF_01334"/>
    </source>
</evidence>
<dbReference type="CDD" id="cd00495">
    <property type="entry name" value="Ribosomal_L25_TL5_CTC"/>
    <property type="match status" value="1"/>
</dbReference>
<gene>
    <name evidence="5" type="primary">rplY</name>
    <name evidence="5" type="synonym">ctc</name>
    <name evidence="9" type="ORF">PEPNEM18_00933</name>
</gene>
<name>A0A6V6Y3K2_9FIRM</name>
<dbReference type="AlphaFoldDB" id="A0A6V6Y3K2"/>